<dbReference type="AlphaFoldDB" id="A0A8S3XBY4"/>
<keyword evidence="2" id="KW-1185">Reference proteome</keyword>
<name>A0A8S3XBY4_PARAO</name>
<evidence type="ECO:0000313" key="1">
    <source>
        <dbReference type="EMBL" id="CAG5016443.1"/>
    </source>
</evidence>
<evidence type="ECO:0000313" key="2">
    <source>
        <dbReference type="Proteomes" id="UP000691718"/>
    </source>
</evidence>
<organism evidence="1 2">
    <name type="scientific">Parnassius apollo</name>
    <name type="common">Apollo butterfly</name>
    <name type="synonym">Papilio apollo</name>
    <dbReference type="NCBI Taxonomy" id="110799"/>
    <lineage>
        <taxon>Eukaryota</taxon>
        <taxon>Metazoa</taxon>
        <taxon>Ecdysozoa</taxon>
        <taxon>Arthropoda</taxon>
        <taxon>Hexapoda</taxon>
        <taxon>Insecta</taxon>
        <taxon>Pterygota</taxon>
        <taxon>Neoptera</taxon>
        <taxon>Endopterygota</taxon>
        <taxon>Lepidoptera</taxon>
        <taxon>Glossata</taxon>
        <taxon>Ditrysia</taxon>
        <taxon>Papilionoidea</taxon>
        <taxon>Papilionidae</taxon>
        <taxon>Parnassiinae</taxon>
        <taxon>Parnassini</taxon>
        <taxon>Parnassius</taxon>
        <taxon>Parnassius</taxon>
    </lineage>
</organism>
<sequence length="161" mass="18954">MVRYSNEEWIRSEQEQQERQELIEKWSTEKSEEDDVSLLNDDNVADELFAEDDDEADPFLPQIPSYWDSDYDREFLLGKDGETIWLKTPMGKTSRTPARNIITHLTCAKGEARICNTALYFSNYFLVKTSFRLWCSTLMKKSAEEWQITRVQRDSLDPLIP</sequence>
<reference evidence="1" key="1">
    <citation type="submission" date="2021-04" db="EMBL/GenBank/DDBJ databases">
        <authorList>
            <person name="Tunstrom K."/>
        </authorList>
    </citation>
    <scope>NUCLEOTIDE SEQUENCE</scope>
</reference>
<proteinExistence type="predicted"/>
<protein>
    <submittedName>
        <fullName evidence="1">(apollo) hypothetical protein</fullName>
    </submittedName>
</protein>
<dbReference type="Proteomes" id="UP000691718">
    <property type="component" value="Unassembled WGS sequence"/>
</dbReference>
<comment type="caution">
    <text evidence="1">The sequence shown here is derived from an EMBL/GenBank/DDBJ whole genome shotgun (WGS) entry which is preliminary data.</text>
</comment>
<dbReference type="EMBL" id="CAJQZP010001098">
    <property type="protein sequence ID" value="CAG5016443.1"/>
    <property type="molecule type" value="Genomic_DNA"/>
</dbReference>
<accession>A0A8S3XBY4</accession>
<gene>
    <name evidence="1" type="ORF">PAPOLLO_LOCUS16523</name>
</gene>